<proteinExistence type="predicted"/>
<organism evidence="1 2">
    <name type="scientific">Phytohabitans rumicis</name>
    <dbReference type="NCBI Taxonomy" id="1076125"/>
    <lineage>
        <taxon>Bacteria</taxon>
        <taxon>Bacillati</taxon>
        <taxon>Actinomycetota</taxon>
        <taxon>Actinomycetes</taxon>
        <taxon>Micromonosporales</taxon>
        <taxon>Micromonosporaceae</taxon>
    </lineage>
</organism>
<evidence type="ECO:0000313" key="1">
    <source>
        <dbReference type="EMBL" id="GFJ93490.1"/>
    </source>
</evidence>
<keyword evidence="2" id="KW-1185">Reference proteome</keyword>
<dbReference type="EMBL" id="BLPG01000001">
    <property type="protein sequence ID" value="GFJ93490.1"/>
    <property type="molecule type" value="Genomic_DNA"/>
</dbReference>
<name>A0A6V8LCU6_9ACTN</name>
<reference evidence="1 2" key="2">
    <citation type="submission" date="2020-03" db="EMBL/GenBank/DDBJ databases">
        <authorList>
            <person name="Ichikawa N."/>
            <person name="Kimura A."/>
            <person name="Kitahashi Y."/>
            <person name="Uohara A."/>
        </authorList>
    </citation>
    <scope>NUCLEOTIDE SEQUENCE [LARGE SCALE GENOMIC DNA]</scope>
    <source>
        <strain evidence="1 2">NBRC 108638</strain>
    </source>
</reference>
<dbReference type="Proteomes" id="UP000482960">
    <property type="component" value="Unassembled WGS sequence"/>
</dbReference>
<comment type="caution">
    <text evidence="1">The sequence shown here is derived from an EMBL/GenBank/DDBJ whole genome shotgun (WGS) entry which is preliminary data.</text>
</comment>
<reference evidence="1 2" key="1">
    <citation type="submission" date="2020-03" db="EMBL/GenBank/DDBJ databases">
        <title>Whole genome shotgun sequence of Phytohabitans rumicis NBRC 108638.</title>
        <authorList>
            <person name="Komaki H."/>
            <person name="Tamura T."/>
        </authorList>
    </citation>
    <scope>NUCLEOTIDE SEQUENCE [LARGE SCALE GENOMIC DNA]</scope>
    <source>
        <strain evidence="1 2">NBRC 108638</strain>
    </source>
</reference>
<protein>
    <submittedName>
        <fullName evidence="1">Uncharacterized protein</fullName>
    </submittedName>
</protein>
<evidence type="ECO:0000313" key="2">
    <source>
        <dbReference type="Proteomes" id="UP000482960"/>
    </source>
</evidence>
<accession>A0A6V8LCU6</accession>
<sequence>MGTRPPERGFLMSGQVRGEREPLKIIEIERRGGVGRRELAVRLTPQALVERRPRLREYADGPHNLQCGGVHENPATICPFVPFIRCIFGPPVPSP</sequence>
<gene>
    <name evidence="1" type="ORF">Prum_071320</name>
</gene>
<dbReference type="AlphaFoldDB" id="A0A6V8LCU6"/>